<dbReference type="InterPro" id="IPR023674">
    <property type="entry name" value="Ribosomal_uL1-like"/>
</dbReference>
<comment type="similarity">
    <text evidence="3">Belongs to the universal ribosomal protein uL1 family.</text>
</comment>
<dbReference type="AlphaFoldDB" id="A0A9P8PK58"/>
<organism evidence="8 9">
    <name type="scientific">Wickerhamomyces mucosus</name>
    <dbReference type="NCBI Taxonomy" id="1378264"/>
    <lineage>
        <taxon>Eukaryota</taxon>
        <taxon>Fungi</taxon>
        <taxon>Dikarya</taxon>
        <taxon>Ascomycota</taxon>
        <taxon>Saccharomycotina</taxon>
        <taxon>Saccharomycetes</taxon>
        <taxon>Phaffomycetales</taxon>
        <taxon>Wickerhamomycetaceae</taxon>
        <taxon>Wickerhamomyces</taxon>
    </lineage>
</organism>
<keyword evidence="5" id="KW-0496">Mitochondrion</keyword>
<dbReference type="Proteomes" id="UP000769528">
    <property type="component" value="Unassembled WGS sequence"/>
</dbReference>
<reference evidence="8" key="1">
    <citation type="journal article" date="2021" name="Open Biol.">
        <title>Shared evolutionary footprints suggest mitochondrial oxidative damage underlies multiple complex I losses in fungi.</title>
        <authorList>
            <person name="Schikora-Tamarit M.A."/>
            <person name="Marcet-Houben M."/>
            <person name="Nosek J."/>
            <person name="Gabaldon T."/>
        </authorList>
    </citation>
    <scope>NUCLEOTIDE SEQUENCE</scope>
    <source>
        <strain evidence="8">CBS6341</strain>
    </source>
</reference>
<dbReference type="GO" id="GO:0006412">
    <property type="term" value="P:translation"/>
    <property type="evidence" value="ECO:0007669"/>
    <property type="project" value="InterPro"/>
</dbReference>
<sequence>MFASRIVSTARIIYGRHPILKPVSPMSALRQTQITSSLVSPTQSTTNSPILSSLAALQSSSIFSNLLGGQRRWKSRGNNYQPNTYKRKKTLGFMSRMRSKTGRKIIARRRAKGRCNYHRIGQNLLDTQLFISDSKMSLRVLGSGFSKLSLSTSSRHFSLSSSVRGPNDDLQRIAEQRERAQSKEANRKAEVKKMARKRAAARVNPEKLPFYQPIETALRYLRAAEVGRSPNEAVISITTNVVSQRGTPKLQGSVVFPKPLKETKICVFTSDEAKAEAAKSAGASLVGGVELIEKIKKGEVELNFDRAFATPEITGQLNSVARVLGPRGLMPNAKKGTVSDDVALLIRDVAGSIPFRQKTESISIAVGRANFTDNEIIQNILTAQSALTRAISDQKAKKPSILGQSTISSTHGPGMVINIA</sequence>
<dbReference type="InterPro" id="IPR028364">
    <property type="entry name" value="Ribosomal_uL1/biogenesis"/>
</dbReference>
<reference evidence="8" key="2">
    <citation type="submission" date="2021-01" db="EMBL/GenBank/DDBJ databases">
        <authorList>
            <person name="Schikora-Tamarit M.A."/>
        </authorList>
    </citation>
    <scope>NUCLEOTIDE SEQUENCE</scope>
    <source>
        <strain evidence="8">CBS6341</strain>
    </source>
</reference>
<comment type="subcellular location">
    <subcellularLocation>
        <location evidence="1">Mitochondrion</location>
    </subcellularLocation>
</comment>
<keyword evidence="9" id="KW-1185">Reference proteome</keyword>
<dbReference type="PANTHER" id="PTHR36427">
    <property type="entry name" value="54S RIBOSOMAL PROTEIN L1, MITOCHONDRIAL"/>
    <property type="match status" value="1"/>
</dbReference>
<dbReference type="OrthoDB" id="1747252at2759"/>
<dbReference type="EMBL" id="JAEUBF010001112">
    <property type="protein sequence ID" value="KAH3672794.1"/>
    <property type="molecule type" value="Genomic_DNA"/>
</dbReference>
<dbReference type="FunFam" id="3.40.50.790:FF:000001">
    <property type="entry name" value="50S ribosomal protein L1"/>
    <property type="match status" value="1"/>
</dbReference>
<dbReference type="GO" id="GO:0003723">
    <property type="term" value="F:RNA binding"/>
    <property type="evidence" value="ECO:0007669"/>
    <property type="project" value="InterPro"/>
</dbReference>
<gene>
    <name evidence="8" type="ORF">WICMUC_004016</name>
</gene>
<dbReference type="InterPro" id="IPR000271">
    <property type="entry name" value="Ribosomal_bL34"/>
</dbReference>
<keyword evidence="6" id="KW-0687">Ribonucleoprotein</keyword>
<dbReference type="InterPro" id="IPR005879">
    <property type="entry name" value="Ribosomal_uL1_mit"/>
</dbReference>
<accession>A0A9P8PK58</accession>
<keyword evidence="4" id="KW-0689">Ribosomal protein</keyword>
<dbReference type="Pfam" id="PF00687">
    <property type="entry name" value="Ribosomal_L1"/>
    <property type="match status" value="1"/>
</dbReference>
<dbReference type="Gene3D" id="1.10.287.3980">
    <property type="match status" value="1"/>
</dbReference>
<dbReference type="Gene3D" id="3.30.190.20">
    <property type="match status" value="1"/>
</dbReference>
<evidence type="ECO:0000256" key="1">
    <source>
        <dbReference type="ARBA" id="ARBA00004173"/>
    </source>
</evidence>
<comment type="caution">
    <text evidence="8">The sequence shown here is derived from an EMBL/GenBank/DDBJ whole genome shotgun (WGS) entry which is preliminary data.</text>
</comment>
<evidence type="ECO:0000256" key="7">
    <source>
        <dbReference type="ARBA" id="ARBA00035212"/>
    </source>
</evidence>
<evidence type="ECO:0000313" key="9">
    <source>
        <dbReference type="Proteomes" id="UP000769528"/>
    </source>
</evidence>
<dbReference type="PANTHER" id="PTHR36427:SF3">
    <property type="entry name" value="LARGE RIBOSOMAL SUBUNIT PROTEIN UL1M"/>
    <property type="match status" value="1"/>
</dbReference>
<dbReference type="CDD" id="cd00403">
    <property type="entry name" value="Ribosomal_L1"/>
    <property type="match status" value="1"/>
</dbReference>
<evidence type="ECO:0000256" key="4">
    <source>
        <dbReference type="ARBA" id="ARBA00022980"/>
    </source>
</evidence>
<evidence type="ECO:0000256" key="6">
    <source>
        <dbReference type="ARBA" id="ARBA00023274"/>
    </source>
</evidence>
<dbReference type="SUPFAM" id="SSF56808">
    <property type="entry name" value="Ribosomal protein L1"/>
    <property type="match status" value="1"/>
</dbReference>
<evidence type="ECO:0000256" key="3">
    <source>
        <dbReference type="ARBA" id="ARBA00010531"/>
    </source>
</evidence>
<dbReference type="NCBIfam" id="TIGR01030">
    <property type="entry name" value="rpmH_bact"/>
    <property type="match status" value="1"/>
</dbReference>
<protein>
    <recommendedName>
        <fullName evidence="7">Large ribosomal subunit protein uL1m</fullName>
    </recommendedName>
</protein>
<name>A0A9P8PK58_9ASCO</name>
<proteinExistence type="inferred from homology"/>
<dbReference type="Gene3D" id="3.40.50.790">
    <property type="match status" value="1"/>
</dbReference>
<dbReference type="Pfam" id="PF00468">
    <property type="entry name" value="Ribosomal_L34"/>
    <property type="match status" value="1"/>
</dbReference>
<dbReference type="NCBIfam" id="TIGR01170">
    <property type="entry name" value="rplA_mito"/>
    <property type="match status" value="1"/>
</dbReference>
<evidence type="ECO:0000256" key="2">
    <source>
        <dbReference type="ARBA" id="ARBA00010111"/>
    </source>
</evidence>
<comment type="similarity">
    <text evidence="2">Belongs to the bacterial ribosomal protein bL34 family.</text>
</comment>
<dbReference type="GO" id="GO:0003735">
    <property type="term" value="F:structural constituent of ribosome"/>
    <property type="evidence" value="ECO:0007669"/>
    <property type="project" value="InterPro"/>
</dbReference>
<evidence type="ECO:0000256" key="5">
    <source>
        <dbReference type="ARBA" id="ARBA00023128"/>
    </source>
</evidence>
<evidence type="ECO:0000313" key="8">
    <source>
        <dbReference type="EMBL" id="KAH3672794.1"/>
    </source>
</evidence>
<dbReference type="GO" id="GO:0005762">
    <property type="term" value="C:mitochondrial large ribosomal subunit"/>
    <property type="evidence" value="ECO:0007669"/>
    <property type="project" value="TreeGrafter"/>
</dbReference>
<dbReference type="InterPro" id="IPR016095">
    <property type="entry name" value="Ribosomal_uL1_3-a/b-sand"/>
</dbReference>